<accession>A0A081BTI1</accession>
<evidence type="ECO:0000313" key="2">
    <source>
        <dbReference type="Proteomes" id="UP000030700"/>
    </source>
</evidence>
<sequence>MLKQQFGMSDERFACAVGAAMFEVMVNNAGLRVVAGIQIDDAPFRRGDKPHRHEIHPVRQERFQGEEMHRLRDIPHDVFADVPQAEIDVQRLAPDIRRAAFETGGRDNHVPWQFFRRRFQSRRKIDRVS</sequence>
<protein>
    <submittedName>
        <fullName evidence="1">Uncharacterized protein</fullName>
    </submittedName>
</protein>
<dbReference type="EMBL" id="DF820462">
    <property type="protein sequence ID" value="GAK54712.1"/>
    <property type="molecule type" value="Genomic_DNA"/>
</dbReference>
<reference evidence="1" key="1">
    <citation type="journal article" date="2015" name="PeerJ">
        <title>First genomic representation of candidate bacterial phylum KSB3 points to enhanced environmental sensing as a trigger of wastewater bulking.</title>
        <authorList>
            <person name="Sekiguchi Y."/>
            <person name="Ohashi A."/>
            <person name="Parks D.H."/>
            <person name="Yamauchi T."/>
            <person name="Tyson G.W."/>
            <person name="Hugenholtz P."/>
        </authorList>
    </citation>
    <scope>NUCLEOTIDE SEQUENCE [LARGE SCALE GENOMIC DNA]</scope>
</reference>
<dbReference type="Proteomes" id="UP000030700">
    <property type="component" value="Unassembled WGS sequence"/>
</dbReference>
<organism evidence="1">
    <name type="scientific">Candidatus Moduliflexus flocculans</name>
    <dbReference type="NCBI Taxonomy" id="1499966"/>
    <lineage>
        <taxon>Bacteria</taxon>
        <taxon>Candidatus Moduliflexota</taxon>
        <taxon>Candidatus Moduliflexia</taxon>
        <taxon>Candidatus Moduliflexales</taxon>
        <taxon>Candidatus Moduliflexaceae</taxon>
    </lineage>
</organism>
<evidence type="ECO:0000313" key="1">
    <source>
        <dbReference type="EMBL" id="GAK54712.1"/>
    </source>
</evidence>
<proteinExistence type="predicted"/>
<dbReference type="AlphaFoldDB" id="A0A081BTI1"/>
<name>A0A081BTI1_9BACT</name>
<dbReference type="HOGENOM" id="CLU_1944476_0_0_0"/>
<dbReference type="STRING" id="1499966.U14_06000"/>
<gene>
    <name evidence="1" type="ORF">U14_06000</name>
</gene>
<keyword evidence="2" id="KW-1185">Reference proteome</keyword>